<accession>A0A1S6HS66</accession>
<dbReference type="STRING" id="225848.Sps_03228"/>
<dbReference type="Proteomes" id="UP000189545">
    <property type="component" value="Chromosome"/>
</dbReference>
<organism evidence="1 2">
    <name type="scientific">Shewanella psychrophila</name>
    <dbReference type="NCBI Taxonomy" id="225848"/>
    <lineage>
        <taxon>Bacteria</taxon>
        <taxon>Pseudomonadati</taxon>
        <taxon>Pseudomonadota</taxon>
        <taxon>Gammaproteobacteria</taxon>
        <taxon>Alteromonadales</taxon>
        <taxon>Shewanellaceae</taxon>
        <taxon>Shewanella</taxon>
    </lineage>
</organism>
<evidence type="ECO:0000313" key="1">
    <source>
        <dbReference type="EMBL" id="AQS38370.1"/>
    </source>
</evidence>
<evidence type="ECO:0008006" key="3">
    <source>
        <dbReference type="Google" id="ProtNLM"/>
    </source>
</evidence>
<dbReference type="SUPFAM" id="SSF53474">
    <property type="entry name" value="alpha/beta-Hydrolases"/>
    <property type="match status" value="1"/>
</dbReference>
<dbReference type="AlphaFoldDB" id="A0A1S6HS66"/>
<dbReference type="Gene3D" id="3.40.50.1820">
    <property type="entry name" value="alpha/beta hydrolase"/>
    <property type="match status" value="1"/>
</dbReference>
<dbReference type="RefSeq" id="WP_077753425.1">
    <property type="nucleotide sequence ID" value="NZ_CP014782.1"/>
</dbReference>
<proteinExistence type="predicted"/>
<sequence>MKLVFVHGWSVTSTDTYGELPQALAKLARPELKLDIQHIHLGRYISFNDEVTLEDISIAFEAARLIELGDDKFSVITHSTGGPVIRTWLERYYGNSLINVPLNHLIMLAPANHGSALAQIGKSRVSRLKAWFDGVEPGKRVLDWLELGSDGQHALNLNWLRHGFSEAGIFPFVLTGEAIDPSLYDYMNSYTAEPGSDGVVRSAAANMNFTYINLTQEIELTCMGVEGDCVSRLTLAEHKVPVQKCAFEIISRASHSQNIMGIMASVTRKNASKKRAVSSILECLSVGNSSQYAAVSKAMVLRTDKVKKKQRHSILVVRVTDELGHKVTDFDLYLLSGPDFSPGQLPKGFMLDKQKNSQNGNCITLYLDTNKLLSVSEGKIGFKIVPRPDKGFSYYQTAEYHCESNQVGLLIKPDQTTLVDIVLRRHIHQETFTLINTDDVRPFDSLKGYKLPK</sequence>
<evidence type="ECO:0000313" key="2">
    <source>
        <dbReference type="Proteomes" id="UP000189545"/>
    </source>
</evidence>
<keyword evidence="2" id="KW-1185">Reference proteome</keyword>
<dbReference type="EMBL" id="CP014782">
    <property type="protein sequence ID" value="AQS38370.1"/>
    <property type="molecule type" value="Genomic_DNA"/>
</dbReference>
<gene>
    <name evidence="1" type="ORF">Sps_03228</name>
</gene>
<dbReference type="KEGG" id="spsw:Sps_03228"/>
<dbReference type="InterPro" id="IPR029058">
    <property type="entry name" value="AB_hydrolase_fold"/>
</dbReference>
<reference evidence="1 2" key="1">
    <citation type="submission" date="2016-03" db="EMBL/GenBank/DDBJ databases">
        <title>Complete genome sequence of Shewanella psychrophila WP2, a deep sea bacterium isolated from west Pacific sediment.</title>
        <authorList>
            <person name="Xu G."/>
            <person name="Jian H."/>
        </authorList>
    </citation>
    <scope>NUCLEOTIDE SEQUENCE [LARGE SCALE GENOMIC DNA]</scope>
    <source>
        <strain evidence="1 2">WP2</strain>
    </source>
</reference>
<name>A0A1S6HS66_9GAMM</name>
<protein>
    <recommendedName>
        <fullName evidence="3">Phospholipase</fullName>
    </recommendedName>
</protein>
<dbReference type="OrthoDB" id="489469at2"/>